<dbReference type="Proteomes" id="UP000694866">
    <property type="component" value="Unplaced"/>
</dbReference>
<organism evidence="2 3">
    <name type="scientific">Fopius arisanus</name>
    <dbReference type="NCBI Taxonomy" id="64838"/>
    <lineage>
        <taxon>Eukaryota</taxon>
        <taxon>Metazoa</taxon>
        <taxon>Ecdysozoa</taxon>
        <taxon>Arthropoda</taxon>
        <taxon>Hexapoda</taxon>
        <taxon>Insecta</taxon>
        <taxon>Pterygota</taxon>
        <taxon>Neoptera</taxon>
        <taxon>Endopterygota</taxon>
        <taxon>Hymenoptera</taxon>
        <taxon>Apocrita</taxon>
        <taxon>Ichneumonoidea</taxon>
        <taxon>Braconidae</taxon>
        <taxon>Opiinae</taxon>
        <taxon>Fopius</taxon>
    </lineage>
</organism>
<name>A0A9R1TPC5_9HYME</name>
<sequence>MRNMGRLDFVPKPWYLLCIEHFATNCIDFRDLRAMFRKGSVPKIFNDDKENLHFRPIQNFMYLPVNARSNQKGLTYHNPDRNRRSTSGNASDTDGSDFPRPYLCRVWRPPLL</sequence>
<accession>A0A9R1TPC5</accession>
<evidence type="ECO:0000256" key="1">
    <source>
        <dbReference type="SAM" id="MobiDB-lite"/>
    </source>
</evidence>
<evidence type="ECO:0000313" key="2">
    <source>
        <dbReference type="Proteomes" id="UP000694866"/>
    </source>
</evidence>
<reference evidence="3" key="1">
    <citation type="submission" date="2025-08" db="UniProtKB">
        <authorList>
            <consortium name="RefSeq"/>
        </authorList>
    </citation>
    <scope>IDENTIFICATION</scope>
    <source>
        <strain evidence="3">USDA-PBARC FA_bdor</strain>
        <tissue evidence="3">Whole organism</tissue>
    </source>
</reference>
<protein>
    <recommendedName>
        <fullName evidence="4">THAP-type domain-containing protein</fullName>
    </recommendedName>
</protein>
<gene>
    <name evidence="3" type="primary">LOC105272293</name>
</gene>
<dbReference type="OrthoDB" id="7685656at2759"/>
<evidence type="ECO:0000313" key="3">
    <source>
        <dbReference type="RefSeq" id="XP_011312658.1"/>
    </source>
</evidence>
<feature type="region of interest" description="Disordered" evidence="1">
    <location>
        <begin position="71"/>
        <end position="102"/>
    </location>
</feature>
<proteinExistence type="predicted"/>
<dbReference type="AlphaFoldDB" id="A0A9R1TPC5"/>
<keyword evidence="2" id="KW-1185">Reference proteome</keyword>
<dbReference type="RefSeq" id="XP_011312658.1">
    <property type="nucleotide sequence ID" value="XM_011314356.1"/>
</dbReference>
<dbReference type="GeneID" id="105272293"/>
<dbReference type="KEGG" id="fas:105272293"/>
<evidence type="ECO:0008006" key="4">
    <source>
        <dbReference type="Google" id="ProtNLM"/>
    </source>
</evidence>